<proteinExistence type="predicted"/>
<reference evidence="2" key="2">
    <citation type="submission" date="2020-07" db="EMBL/GenBank/DDBJ databases">
        <authorList>
            <person name="Vera ALvarez R."/>
            <person name="Arias-Moreno D.M."/>
            <person name="Jimenez-Jacinto V."/>
            <person name="Jimenez-Bremont J.F."/>
            <person name="Swaminathan K."/>
            <person name="Moose S.P."/>
            <person name="Guerrero-Gonzalez M.L."/>
            <person name="Marino-Ramirez L."/>
            <person name="Landsman D."/>
            <person name="Rodriguez-Kessler M."/>
            <person name="Delgado-Sanchez P."/>
        </authorList>
    </citation>
    <scope>NUCLEOTIDE SEQUENCE</scope>
    <source>
        <tissue evidence="2">Cladode</tissue>
    </source>
</reference>
<dbReference type="InterPro" id="IPR013103">
    <property type="entry name" value="RVT_2"/>
</dbReference>
<dbReference type="PANTHER" id="PTHR11439:SF467">
    <property type="entry name" value="INTEGRASE CATALYTIC DOMAIN-CONTAINING PROTEIN"/>
    <property type="match status" value="1"/>
</dbReference>
<dbReference type="EMBL" id="GISG01006127">
    <property type="protein sequence ID" value="MBA4615101.1"/>
    <property type="molecule type" value="Transcribed_RNA"/>
</dbReference>
<organism evidence="2">
    <name type="scientific">Opuntia streptacantha</name>
    <name type="common">Prickly pear cactus</name>
    <name type="synonym">Opuntia cardona</name>
    <dbReference type="NCBI Taxonomy" id="393608"/>
    <lineage>
        <taxon>Eukaryota</taxon>
        <taxon>Viridiplantae</taxon>
        <taxon>Streptophyta</taxon>
        <taxon>Embryophyta</taxon>
        <taxon>Tracheophyta</taxon>
        <taxon>Spermatophyta</taxon>
        <taxon>Magnoliopsida</taxon>
        <taxon>eudicotyledons</taxon>
        <taxon>Gunneridae</taxon>
        <taxon>Pentapetalae</taxon>
        <taxon>Caryophyllales</taxon>
        <taxon>Cactineae</taxon>
        <taxon>Cactaceae</taxon>
        <taxon>Opuntioideae</taxon>
        <taxon>Opuntia</taxon>
    </lineage>
</organism>
<evidence type="ECO:0000259" key="1">
    <source>
        <dbReference type="Pfam" id="PF07727"/>
    </source>
</evidence>
<dbReference type="EC" id="1.6.99.3" evidence="2"/>
<sequence>MLITLKDKFLISKLKSQLGNEFEMKDLGVTKKILGVEIHRDQKVDKLYLSQRKYLKKMVDRFNMNYCKLVSSPSTTHFKLSSDSCLTSKEETKKILHVPYVNMIGSLMHAMVCTKPNISYTVSVVSCFMYNLGKDHWDAMKWILCYAKGSLDKCLVFL</sequence>
<keyword evidence="2" id="KW-0560">Oxidoreductase</keyword>
<feature type="domain" description="Reverse transcriptase Ty1/copia-type" evidence="1">
    <location>
        <begin position="1"/>
        <end position="73"/>
    </location>
</feature>
<protein>
    <submittedName>
        <fullName evidence="2">NADH dehydrogenase</fullName>
        <ecNumber evidence="2">1.6.99.3</ecNumber>
    </submittedName>
</protein>
<dbReference type="AlphaFoldDB" id="A0A7C9CBI3"/>
<evidence type="ECO:0000313" key="2">
    <source>
        <dbReference type="EMBL" id="MBA4615101.1"/>
    </source>
</evidence>
<name>A0A7C9CBI3_OPUST</name>
<dbReference type="PANTHER" id="PTHR11439">
    <property type="entry name" value="GAG-POL-RELATED RETROTRANSPOSON"/>
    <property type="match status" value="1"/>
</dbReference>
<reference evidence="2" key="1">
    <citation type="journal article" date="2013" name="J. Plant Res.">
        <title>Effect of fungi and light on seed germination of three Opuntia species from semiarid lands of central Mexico.</title>
        <authorList>
            <person name="Delgado-Sanchez P."/>
            <person name="Jimenez-Bremont J.F."/>
            <person name="Guerrero-Gonzalez Mde L."/>
            <person name="Flores J."/>
        </authorList>
    </citation>
    <scope>NUCLEOTIDE SEQUENCE</scope>
    <source>
        <tissue evidence="2">Cladode</tissue>
    </source>
</reference>
<accession>A0A7C9CBI3</accession>
<dbReference type="GO" id="GO:0016491">
    <property type="term" value="F:oxidoreductase activity"/>
    <property type="evidence" value="ECO:0007669"/>
    <property type="project" value="UniProtKB-KW"/>
</dbReference>
<dbReference type="Pfam" id="PF07727">
    <property type="entry name" value="RVT_2"/>
    <property type="match status" value="1"/>
</dbReference>